<feature type="binding site" evidence="8">
    <location>
        <position position="62"/>
    </location>
    <ligand>
        <name>GTP</name>
        <dbReference type="ChEBI" id="CHEBI:37565"/>
    </ligand>
</feature>
<feature type="binding site" evidence="8">
    <location>
        <position position="110"/>
    </location>
    <ligand>
        <name>GTP</name>
        <dbReference type="ChEBI" id="CHEBI:37565"/>
    </ligand>
</feature>
<evidence type="ECO:0000256" key="7">
    <source>
        <dbReference type="ARBA" id="ARBA00023150"/>
    </source>
</evidence>
<feature type="domain" description="MobA-like NTP transferase" evidence="9">
    <location>
        <begin position="15"/>
        <end position="179"/>
    </location>
</feature>
<feature type="binding site" evidence="8">
    <location>
        <position position="110"/>
    </location>
    <ligand>
        <name>Mg(2+)</name>
        <dbReference type="ChEBI" id="CHEBI:18420"/>
    </ligand>
</feature>
<evidence type="ECO:0000256" key="5">
    <source>
        <dbReference type="ARBA" id="ARBA00022842"/>
    </source>
</evidence>
<comment type="subcellular location">
    <subcellularLocation>
        <location evidence="8">Cytoplasm</location>
    </subcellularLocation>
</comment>
<evidence type="ECO:0000256" key="1">
    <source>
        <dbReference type="ARBA" id="ARBA00022490"/>
    </source>
</evidence>
<evidence type="ECO:0000313" key="11">
    <source>
        <dbReference type="Proteomes" id="UP000663903"/>
    </source>
</evidence>
<dbReference type="InterPro" id="IPR025877">
    <property type="entry name" value="MobA-like_NTP_Trfase"/>
</dbReference>
<dbReference type="SUPFAM" id="SSF53448">
    <property type="entry name" value="Nucleotide-diphospho-sugar transferases"/>
    <property type="match status" value="1"/>
</dbReference>
<evidence type="ECO:0000256" key="6">
    <source>
        <dbReference type="ARBA" id="ARBA00023134"/>
    </source>
</evidence>
<evidence type="ECO:0000256" key="2">
    <source>
        <dbReference type="ARBA" id="ARBA00022679"/>
    </source>
</evidence>
<dbReference type="Gene3D" id="3.90.550.10">
    <property type="entry name" value="Spore Coat Polysaccharide Biosynthesis Protein SpsA, Chain A"/>
    <property type="match status" value="1"/>
</dbReference>
<keyword evidence="10" id="KW-0548">Nucleotidyltransferase</keyword>
<dbReference type="KEGG" id="otd:J1M35_13765"/>
<evidence type="ECO:0000256" key="8">
    <source>
        <dbReference type="HAMAP-Rule" id="MF_00316"/>
    </source>
</evidence>
<dbReference type="RefSeq" id="WP_208007720.1">
    <property type="nucleotide sequence ID" value="NZ_CP071796.1"/>
</dbReference>
<evidence type="ECO:0000256" key="3">
    <source>
        <dbReference type="ARBA" id="ARBA00022723"/>
    </source>
</evidence>
<organism evidence="10 11">
    <name type="scientific">Ottowia testudinis</name>
    <dbReference type="NCBI Taxonomy" id="2816950"/>
    <lineage>
        <taxon>Bacteria</taxon>
        <taxon>Pseudomonadati</taxon>
        <taxon>Pseudomonadota</taxon>
        <taxon>Betaproteobacteria</taxon>
        <taxon>Burkholderiales</taxon>
        <taxon>Comamonadaceae</taxon>
        <taxon>Ottowia</taxon>
    </lineage>
</organism>
<keyword evidence="6 8" id="KW-0342">GTP-binding</keyword>
<evidence type="ECO:0000313" key="10">
    <source>
        <dbReference type="EMBL" id="QTD44188.1"/>
    </source>
</evidence>
<dbReference type="GO" id="GO:0005525">
    <property type="term" value="F:GTP binding"/>
    <property type="evidence" value="ECO:0007669"/>
    <property type="project" value="UniProtKB-UniRule"/>
</dbReference>
<dbReference type="NCBIfam" id="TIGR02665">
    <property type="entry name" value="molyb_mobA"/>
    <property type="match status" value="1"/>
</dbReference>
<evidence type="ECO:0000256" key="4">
    <source>
        <dbReference type="ARBA" id="ARBA00022741"/>
    </source>
</evidence>
<dbReference type="EMBL" id="CP071796">
    <property type="protein sequence ID" value="QTD44188.1"/>
    <property type="molecule type" value="Genomic_DNA"/>
</dbReference>
<keyword evidence="11" id="KW-1185">Reference proteome</keyword>
<dbReference type="Proteomes" id="UP000663903">
    <property type="component" value="Chromosome"/>
</dbReference>
<keyword evidence="4 8" id="KW-0547">Nucleotide-binding</keyword>
<feature type="binding site" evidence="8">
    <location>
        <position position="31"/>
    </location>
    <ligand>
        <name>GTP</name>
        <dbReference type="ChEBI" id="CHEBI:37565"/>
    </ligand>
</feature>
<proteinExistence type="inferred from homology"/>
<reference evidence="10" key="1">
    <citation type="submission" date="2021-03" db="EMBL/GenBank/DDBJ databases">
        <title>Ottowia sp. 27C isolated from the cloaca of a Giant Asian pond turtle (Heosemys grandis).</title>
        <authorList>
            <person name="Spergser J."/>
            <person name="Busse H.-J."/>
        </authorList>
    </citation>
    <scope>NUCLEOTIDE SEQUENCE</scope>
    <source>
        <strain evidence="10">27C</strain>
    </source>
</reference>
<keyword evidence="3 8" id="KW-0479">Metal-binding</keyword>
<comment type="domain">
    <text evidence="8">The N-terminal domain determines nucleotide recognition and specific binding, while the C-terminal domain determines the specific binding to the target protein.</text>
</comment>
<dbReference type="GO" id="GO:0005737">
    <property type="term" value="C:cytoplasm"/>
    <property type="evidence" value="ECO:0007669"/>
    <property type="project" value="UniProtKB-SubCell"/>
</dbReference>
<comment type="subunit">
    <text evidence="8">Monomer.</text>
</comment>
<feature type="binding site" evidence="8">
    <location>
        <begin position="18"/>
        <end position="20"/>
    </location>
    <ligand>
        <name>GTP</name>
        <dbReference type="ChEBI" id="CHEBI:37565"/>
    </ligand>
</feature>
<dbReference type="EC" id="2.7.7.77" evidence="8"/>
<keyword evidence="5 8" id="KW-0460">Magnesium</keyword>
<dbReference type="GO" id="GO:0046872">
    <property type="term" value="F:metal ion binding"/>
    <property type="evidence" value="ECO:0007669"/>
    <property type="project" value="UniProtKB-KW"/>
</dbReference>
<keyword evidence="1 8" id="KW-0963">Cytoplasm</keyword>
<dbReference type="AlphaFoldDB" id="A0A975CIT6"/>
<comment type="cofactor">
    <cofactor evidence="8">
        <name>Mg(2+)</name>
        <dbReference type="ChEBI" id="CHEBI:18420"/>
    </cofactor>
</comment>
<dbReference type="PANTHER" id="PTHR19136">
    <property type="entry name" value="MOLYBDENUM COFACTOR GUANYLYLTRANSFERASE"/>
    <property type="match status" value="1"/>
</dbReference>
<comment type="similarity">
    <text evidence="8">Belongs to the MobA family.</text>
</comment>
<sequence length="217" mass="23444">MLVDNSLHGAPPITALLLAGGRGSRMGGVDKGLQNYHGTPLALHALMRVQQQTLPPAEVMINANRNLAAYESFGVPVWPDSLPEFAGPLAGFLTGLERCETPLLLTLPCDVPQFPLSLCERLAQALTGQDAEIAMVSAPETDDTGATRLRPQPVFCLLRASLLESLVRFTHGGGRKIDAWTAQHRQVLVPFNEPGDDPRAFANANTLAELRALEQHR</sequence>
<dbReference type="InterPro" id="IPR013482">
    <property type="entry name" value="Molybde_CF_guanTrfase"/>
</dbReference>
<dbReference type="GO" id="GO:0061603">
    <property type="term" value="F:molybdenum cofactor guanylyltransferase activity"/>
    <property type="evidence" value="ECO:0007669"/>
    <property type="project" value="UniProtKB-EC"/>
</dbReference>
<dbReference type="GO" id="GO:1902758">
    <property type="term" value="P:bis(molybdopterin guanine dinucleotide)molybdenum biosynthetic process"/>
    <property type="evidence" value="ECO:0007669"/>
    <property type="project" value="TreeGrafter"/>
</dbReference>
<accession>A0A975CIT6</accession>
<dbReference type="PANTHER" id="PTHR19136:SF81">
    <property type="entry name" value="MOLYBDENUM COFACTOR GUANYLYLTRANSFERASE"/>
    <property type="match status" value="1"/>
</dbReference>
<keyword evidence="2 8" id="KW-0808">Transferase</keyword>
<name>A0A975CIT6_9BURK</name>
<dbReference type="InterPro" id="IPR029044">
    <property type="entry name" value="Nucleotide-diphossugar_trans"/>
</dbReference>
<comment type="catalytic activity">
    <reaction evidence="8">
        <text>Mo-molybdopterin + GTP + H(+) = Mo-molybdopterin guanine dinucleotide + diphosphate</text>
        <dbReference type="Rhea" id="RHEA:34243"/>
        <dbReference type="ChEBI" id="CHEBI:15378"/>
        <dbReference type="ChEBI" id="CHEBI:33019"/>
        <dbReference type="ChEBI" id="CHEBI:37565"/>
        <dbReference type="ChEBI" id="CHEBI:71302"/>
        <dbReference type="ChEBI" id="CHEBI:71310"/>
        <dbReference type="EC" id="2.7.7.77"/>
    </reaction>
</comment>
<comment type="function">
    <text evidence="8">Transfers a GMP moiety from GTP to Mo-molybdopterin (Mo-MPT) cofactor (Moco or molybdenum cofactor) to form Mo-molybdopterin guanine dinucleotide (Mo-MGD) cofactor.</text>
</comment>
<dbReference type="Pfam" id="PF12804">
    <property type="entry name" value="NTP_transf_3"/>
    <property type="match status" value="1"/>
</dbReference>
<evidence type="ECO:0000259" key="9">
    <source>
        <dbReference type="Pfam" id="PF12804"/>
    </source>
</evidence>
<feature type="binding site" evidence="8">
    <location>
        <position position="80"/>
    </location>
    <ligand>
        <name>GTP</name>
        <dbReference type="ChEBI" id="CHEBI:37565"/>
    </ligand>
</feature>
<dbReference type="CDD" id="cd02503">
    <property type="entry name" value="MobA"/>
    <property type="match status" value="1"/>
</dbReference>
<protein>
    <recommendedName>
        <fullName evidence="8">Molybdenum cofactor guanylyltransferase</fullName>
        <shortName evidence="8">MoCo guanylyltransferase</shortName>
        <ecNumber evidence="8">2.7.7.77</ecNumber>
    </recommendedName>
    <alternativeName>
        <fullName evidence="8">GTP:molybdopterin guanylyltransferase</fullName>
    </alternativeName>
    <alternativeName>
        <fullName evidence="8">Mo-MPT guanylyltransferase</fullName>
    </alternativeName>
    <alternativeName>
        <fullName evidence="8">Molybdopterin guanylyltransferase</fullName>
    </alternativeName>
    <alternativeName>
        <fullName evidence="8">Molybdopterin-guanine dinucleotide synthase</fullName>
        <shortName evidence="8">MGD synthase</shortName>
    </alternativeName>
</protein>
<gene>
    <name evidence="8 10" type="primary">mobA</name>
    <name evidence="10" type="ORF">J1M35_13765</name>
</gene>
<keyword evidence="7 8" id="KW-0501">Molybdenum cofactor biosynthesis</keyword>
<dbReference type="HAMAP" id="MF_00316">
    <property type="entry name" value="MobA"/>
    <property type="match status" value="1"/>
</dbReference>